<keyword evidence="5" id="KW-0805">Transcription regulation</keyword>
<dbReference type="EMBL" id="BDQX01000023">
    <property type="protein sequence ID" value="GBG05801.1"/>
    <property type="molecule type" value="Genomic_DNA"/>
</dbReference>
<dbReference type="GO" id="GO:0043565">
    <property type="term" value="F:sequence-specific DNA binding"/>
    <property type="evidence" value="ECO:0007669"/>
    <property type="project" value="InterPro"/>
</dbReference>
<dbReference type="SUPFAM" id="SSF52172">
    <property type="entry name" value="CheY-like"/>
    <property type="match status" value="1"/>
</dbReference>
<evidence type="ECO:0000259" key="9">
    <source>
        <dbReference type="PROSITE" id="PS01124"/>
    </source>
</evidence>
<feature type="domain" description="HTH araC/xylS-type" evidence="9">
    <location>
        <begin position="448"/>
        <end position="546"/>
    </location>
</feature>
<feature type="modified residue" description="4-aspartylphosphate" evidence="8">
    <location>
        <position position="55"/>
    </location>
</feature>
<dbReference type="InterPro" id="IPR011006">
    <property type="entry name" value="CheY-like_superfamily"/>
</dbReference>
<dbReference type="Gene3D" id="1.10.10.60">
    <property type="entry name" value="Homeodomain-like"/>
    <property type="match status" value="2"/>
</dbReference>
<comment type="caution">
    <text evidence="11">The sequence shown here is derived from an EMBL/GenBank/DDBJ whole genome shotgun (WGS) entry which is preliminary data.</text>
</comment>
<name>A0A2R5EQV2_9BACL</name>
<dbReference type="Pfam" id="PF00072">
    <property type="entry name" value="Response_reg"/>
    <property type="match status" value="1"/>
</dbReference>
<gene>
    <name evidence="11" type="ORF">PAT3040_00286</name>
</gene>
<dbReference type="Proteomes" id="UP000245202">
    <property type="component" value="Unassembled WGS sequence"/>
</dbReference>
<dbReference type="SMART" id="SM00448">
    <property type="entry name" value="REC"/>
    <property type="match status" value="1"/>
</dbReference>
<proteinExistence type="predicted"/>
<feature type="domain" description="Response regulatory" evidence="10">
    <location>
        <begin position="3"/>
        <end position="120"/>
    </location>
</feature>
<dbReference type="SMART" id="SM00342">
    <property type="entry name" value="HTH_ARAC"/>
    <property type="match status" value="1"/>
</dbReference>
<dbReference type="GO" id="GO:0000160">
    <property type="term" value="P:phosphorelay signal transduction system"/>
    <property type="evidence" value="ECO:0007669"/>
    <property type="project" value="UniProtKB-KW"/>
</dbReference>
<dbReference type="PRINTS" id="PR00032">
    <property type="entry name" value="HTHARAC"/>
</dbReference>
<evidence type="ECO:0000256" key="1">
    <source>
        <dbReference type="ARBA" id="ARBA00004496"/>
    </source>
</evidence>
<dbReference type="InterPro" id="IPR018060">
    <property type="entry name" value="HTH_AraC"/>
</dbReference>
<dbReference type="InterPro" id="IPR051552">
    <property type="entry name" value="HptR"/>
</dbReference>
<evidence type="ECO:0000259" key="10">
    <source>
        <dbReference type="PROSITE" id="PS50110"/>
    </source>
</evidence>
<evidence type="ECO:0000313" key="12">
    <source>
        <dbReference type="Proteomes" id="UP000245202"/>
    </source>
</evidence>
<reference evidence="11 12" key="1">
    <citation type="submission" date="2017-08" db="EMBL/GenBank/DDBJ databases">
        <title>Substantial Increase in Enzyme Production by Combined Drug-Resistance Mutations in Paenibacillus agaridevorans.</title>
        <authorList>
            <person name="Tanaka Y."/>
            <person name="Funane K."/>
            <person name="Hosaka T."/>
            <person name="Shiwa Y."/>
            <person name="Fujita N."/>
            <person name="Miyazaki T."/>
            <person name="Yoshikawa H."/>
            <person name="Murakami K."/>
            <person name="Kasahara K."/>
            <person name="Inaoka T."/>
            <person name="Hiraga Y."/>
            <person name="Ochi K."/>
        </authorList>
    </citation>
    <scope>NUCLEOTIDE SEQUENCE [LARGE SCALE GENOMIC DNA]</scope>
    <source>
        <strain evidence="11 12">T-3040</strain>
    </source>
</reference>
<dbReference type="InterPro" id="IPR001789">
    <property type="entry name" value="Sig_transdc_resp-reg_receiver"/>
</dbReference>
<dbReference type="PANTHER" id="PTHR42713">
    <property type="entry name" value="HISTIDINE KINASE-RELATED"/>
    <property type="match status" value="1"/>
</dbReference>
<evidence type="ECO:0000256" key="8">
    <source>
        <dbReference type="PROSITE-ProRule" id="PRU00169"/>
    </source>
</evidence>
<keyword evidence="12" id="KW-1185">Reference proteome</keyword>
<dbReference type="RefSeq" id="WP_108991246.1">
    <property type="nucleotide sequence ID" value="NZ_BDQX01000023.1"/>
</dbReference>
<dbReference type="GO" id="GO:0003700">
    <property type="term" value="F:DNA-binding transcription factor activity"/>
    <property type="evidence" value="ECO:0007669"/>
    <property type="project" value="InterPro"/>
</dbReference>
<accession>A0A2R5EQV2</accession>
<evidence type="ECO:0000256" key="5">
    <source>
        <dbReference type="ARBA" id="ARBA00023015"/>
    </source>
</evidence>
<comment type="subcellular location">
    <subcellularLocation>
        <location evidence="1">Cytoplasm</location>
    </subcellularLocation>
</comment>
<keyword evidence="7" id="KW-0804">Transcription</keyword>
<dbReference type="AlphaFoldDB" id="A0A2R5EQV2"/>
<organism evidence="11 12">
    <name type="scientific">Paenibacillus agaridevorans</name>
    <dbReference type="NCBI Taxonomy" id="171404"/>
    <lineage>
        <taxon>Bacteria</taxon>
        <taxon>Bacillati</taxon>
        <taxon>Bacillota</taxon>
        <taxon>Bacilli</taxon>
        <taxon>Bacillales</taxon>
        <taxon>Paenibacillaceae</taxon>
        <taxon>Paenibacillus</taxon>
    </lineage>
</organism>
<keyword evidence="2" id="KW-0963">Cytoplasm</keyword>
<dbReference type="PROSITE" id="PS01124">
    <property type="entry name" value="HTH_ARAC_FAMILY_2"/>
    <property type="match status" value="1"/>
</dbReference>
<evidence type="ECO:0000256" key="6">
    <source>
        <dbReference type="ARBA" id="ARBA00023125"/>
    </source>
</evidence>
<dbReference type="InterPro" id="IPR020449">
    <property type="entry name" value="Tscrpt_reg_AraC-type_HTH"/>
</dbReference>
<dbReference type="InterPro" id="IPR009057">
    <property type="entry name" value="Homeodomain-like_sf"/>
</dbReference>
<evidence type="ECO:0000256" key="7">
    <source>
        <dbReference type="ARBA" id="ARBA00023163"/>
    </source>
</evidence>
<dbReference type="PROSITE" id="PS50110">
    <property type="entry name" value="RESPONSE_REGULATORY"/>
    <property type="match status" value="1"/>
</dbReference>
<evidence type="ECO:0000313" key="11">
    <source>
        <dbReference type="EMBL" id="GBG05801.1"/>
    </source>
</evidence>
<dbReference type="SUPFAM" id="SSF46689">
    <property type="entry name" value="Homeodomain-like"/>
    <property type="match status" value="2"/>
</dbReference>
<dbReference type="Gene3D" id="3.40.50.2300">
    <property type="match status" value="1"/>
</dbReference>
<keyword evidence="6 11" id="KW-0238">DNA-binding</keyword>
<protein>
    <submittedName>
        <fullName evidence="11">DNA-binding response regulator</fullName>
    </submittedName>
</protein>
<evidence type="ECO:0000256" key="2">
    <source>
        <dbReference type="ARBA" id="ARBA00022490"/>
    </source>
</evidence>
<dbReference type="CDD" id="cd17536">
    <property type="entry name" value="REC_YesN-like"/>
    <property type="match status" value="1"/>
</dbReference>
<keyword evidence="3 8" id="KW-0597">Phosphoprotein</keyword>
<dbReference type="PANTHER" id="PTHR42713:SF3">
    <property type="entry name" value="TRANSCRIPTIONAL REGULATORY PROTEIN HPTR"/>
    <property type="match status" value="1"/>
</dbReference>
<dbReference type="Pfam" id="PF12833">
    <property type="entry name" value="HTH_18"/>
    <property type="match status" value="1"/>
</dbReference>
<dbReference type="InterPro" id="IPR018062">
    <property type="entry name" value="HTH_AraC-typ_CS"/>
</dbReference>
<evidence type="ECO:0000256" key="3">
    <source>
        <dbReference type="ARBA" id="ARBA00022553"/>
    </source>
</evidence>
<dbReference type="PROSITE" id="PS00041">
    <property type="entry name" value="HTH_ARAC_FAMILY_1"/>
    <property type="match status" value="1"/>
</dbReference>
<evidence type="ECO:0000256" key="4">
    <source>
        <dbReference type="ARBA" id="ARBA00023012"/>
    </source>
</evidence>
<dbReference type="GO" id="GO:0005737">
    <property type="term" value="C:cytoplasm"/>
    <property type="evidence" value="ECO:0007669"/>
    <property type="project" value="UniProtKB-SubCell"/>
</dbReference>
<sequence>MFQILIVDDHEHLVESLAKSIPWEELNIGQVYKAFSGKEALQVLDTYPIEIVITDIRMPGMSGLELIERIRQKRKRIKCILLSGYSDFEYAKQAILYHTADYILKPADDEEIIACLQRVTESINKEWEEISSHQRTLYTLKENFPKLRDGLLNELLQGRSFPPAVLEQQLESFDIPFAAGDGVTLMIVRMDESFYTYNRRDFHLMEYAIGNMAEEIFQDDYMLWTCRDPHDYLIFLIKEKAEPHDHPHAGHTSTPLRPLKLEREASELQNSVGAFLHGRISILISNKGLFPQDIPKLYQSSLSLVRQRFGRNEEFLISAGSFSDSLPVDSSIGLYDSPTLVQLLESGRWDAIEEKLQTVFQIHDPDNGQPSQEHIMEIYFAVGSALIHLSHKNGKRLEDIIGEDFGLLLQPVPFRNIDQLQVWVSRVLEKVKADMNSEQGETSAFLVRRAQEYVESHLSGDTSLQAVADFVYVHPVYLSRIYKFETGEGLSAYILRLKMIKAEKLLLESNKKVHEIAEELGYDNPPYFIKVFKKHSGLTPKEFRDQRTG</sequence>
<keyword evidence="4" id="KW-0902">Two-component regulatory system</keyword>